<name>A0A2V2WB79_TRYCR</name>
<dbReference type="VEuPathDB" id="TriTrypDB:TCSYLVIO_002548"/>
<gene>
    <name evidence="1" type="ORF">C3747_123g62</name>
</gene>
<dbReference type="AlphaFoldDB" id="A0A2V2WB79"/>
<comment type="caution">
    <text evidence="1">The sequence shown here is derived from an EMBL/GenBank/DDBJ whole genome shotgun (WGS) entry which is preliminary data.</text>
</comment>
<dbReference type="VEuPathDB" id="TriTrypDB:C3747_123g62"/>
<dbReference type="VEuPathDB" id="TriTrypDB:ECC02_004873"/>
<dbReference type="VEuPathDB" id="TriTrypDB:TCDM_04567"/>
<dbReference type="Proteomes" id="UP000246078">
    <property type="component" value="Unassembled WGS sequence"/>
</dbReference>
<dbReference type="VEuPathDB" id="TriTrypDB:TcG_04996"/>
<dbReference type="VEuPathDB" id="TriTrypDB:TcCL_NonESM05948"/>
<evidence type="ECO:0000313" key="2">
    <source>
        <dbReference type="Proteomes" id="UP000246078"/>
    </source>
</evidence>
<accession>A0A2V2WB79</accession>
<organism evidence="1 2">
    <name type="scientific">Trypanosoma cruzi</name>
    <dbReference type="NCBI Taxonomy" id="5693"/>
    <lineage>
        <taxon>Eukaryota</taxon>
        <taxon>Discoba</taxon>
        <taxon>Euglenozoa</taxon>
        <taxon>Kinetoplastea</taxon>
        <taxon>Metakinetoplastina</taxon>
        <taxon>Trypanosomatida</taxon>
        <taxon>Trypanosomatidae</taxon>
        <taxon>Trypanosoma</taxon>
        <taxon>Schizotrypanum</taxon>
    </lineage>
</organism>
<dbReference type="VEuPathDB" id="TriTrypDB:TcCLB.508815.70"/>
<dbReference type="VEuPathDB" id="TriTrypDB:Tc_MARK_1285"/>
<sequence>MPKKNSLKKRTRREVEEEEIVEDLDLDVDEYNVEEEDVIHNRRGKAKRDEQAELAAVLPSDAHKFEGYDDDDDERGAHLEEETLALEANKSMRRRVIESDFDVGGITSGMKRKTNGESDAELNVAPVVEAVERDYAALSSSERMSIVQKESPELIKMLEEMKQYLAEVKELAKPLQELFFSAPLLGCGPQSDPILGDKGAVDA</sequence>
<proteinExistence type="predicted"/>
<protein>
    <submittedName>
        <fullName evidence="1">Uncharacterized protein</fullName>
    </submittedName>
</protein>
<dbReference type="VEuPathDB" id="TriTrypDB:TcYC6_0013310"/>
<dbReference type="VEuPathDB" id="TriTrypDB:BCY84_15741"/>
<reference evidence="1 2" key="1">
    <citation type="journal article" date="2018" name="Microb. Genom.">
        <title>Expanding an expanded genome: long-read sequencing of Trypanosoma cruzi.</title>
        <authorList>
            <person name="Berna L."/>
            <person name="Rodriguez M."/>
            <person name="Chiribao M.L."/>
            <person name="Parodi-Talice A."/>
            <person name="Pita S."/>
            <person name="Rijo G."/>
            <person name="Alvarez-Valin F."/>
            <person name="Robello C."/>
        </authorList>
    </citation>
    <scope>NUCLEOTIDE SEQUENCE [LARGE SCALE GENOMIC DNA]</scope>
    <source>
        <strain evidence="1 2">TCC</strain>
    </source>
</reference>
<dbReference type="VEuPathDB" id="TriTrypDB:C4B63_6g489"/>
<dbReference type="EMBL" id="PRFC01000123">
    <property type="protein sequence ID" value="PWV05906.1"/>
    <property type="molecule type" value="Genomic_DNA"/>
</dbReference>
<dbReference type="VEuPathDB" id="TriTrypDB:TcBrA4_0079230"/>
<evidence type="ECO:0000313" key="1">
    <source>
        <dbReference type="EMBL" id="PWV05906.1"/>
    </source>
</evidence>